<dbReference type="GeneID" id="55609241"/>
<dbReference type="KEGG" id="vg:55609241"/>
<accession>A0A345GTD6</accession>
<proteinExistence type="predicted"/>
<dbReference type="EMBL" id="MH536811">
    <property type="protein sequence ID" value="AXG66208.1"/>
    <property type="molecule type" value="Genomic_DNA"/>
</dbReference>
<evidence type="ECO:0000313" key="2">
    <source>
        <dbReference type="Proteomes" id="UP000259354"/>
    </source>
</evidence>
<protein>
    <submittedName>
        <fullName evidence="1">Uncharacterized protein</fullName>
    </submittedName>
</protein>
<keyword evidence="2" id="KW-1185">Reference proteome</keyword>
<evidence type="ECO:0000313" key="1">
    <source>
        <dbReference type="EMBL" id="AXG66208.1"/>
    </source>
</evidence>
<sequence length="43" mass="5535">MKDKMLRKRSSWRTWTRTYGSEQKRNNRAFEKKQWRKEWLSES</sequence>
<dbReference type="RefSeq" id="YP_009839057.1">
    <property type="nucleotide sequence ID" value="NC_048719.1"/>
</dbReference>
<name>A0A345GTD6_9CAUD</name>
<organism evidence="1 2">
    <name type="scientific">Streptomyces phage Annadreamy</name>
    <dbReference type="NCBI Taxonomy" id="2250335"/>
    <lineage>
        <taxon>Viruses</taxon>
        <taxon>Duplodnaviria</taxon>
        <taxon>Heunggongvirae</taxon>
        <taxon>Uroviricota</taxon>
        <taxon>Caudoviricetes</taxon>
        <taxon>Stanwilliamsviridae</taxon>
        <taxon>Loccivirinae</taxon>
        <taxon>Annadreamyvirus</taxon>
        <taxon>Annadreamyvirus annadreamy</taxon>
    </lineage>
</organism>
<reference evidence="1 2" key="1">
    <citation type="submission" date="2018-06" db="EMBL/GenBank/DDBJ databases">
        <authorList>
            <person name="Moussa A."/>
            <person name="Couoh J.M."/>
            <person name="Harbem L."/>
            <person name="Okocha J.C."/>
            <person name="Taylor D."/>
            <person name="Teutsch A.B."/>
            <person name="Smith B.R."/>
            <person name="Suri N."/>
            <person name="Layton S.R."/>
            <person name="Kim T."/>
            <person name="Hughes L.E."/>
            <person name="Garlena R.A."/>
            <person name="Russell D.A."/>
            <person name="Pope W.H."/>
            <person name="Jacobs-Sera D."/>
            <person name="Hatfull G.F."/>
        </authorList>
    </citation>
    <scope>NUCLEOTIDE SEQUENCE [LARGE SCALE GENOMIC DNA]</scope>
</reference>
<dbReference type="Proteomes" id="UP000259354">
    <property type="component" value="Segment"/>
</dbReference>
<gene>
    <name evidence="1" type="primary">98</name>
    <name evidence="1" type="ORF">SEA_ANNADREAMY_98</name>
</gene>